<evidence type="ECO:0000313" key="1">
    <source>
        <dbReference type="EMBL" id="KAI0491472.1"/>
    </source>
</evidence>
<proteinExistence type="predicted"/>
<organism evidence="1 2">
    <name type="scientific">Dendrobium nobile</name>
    <name type="common">Orchid</name>
    <dbReference type="NCBI Taxonomy" id="94219"/>
    <lineage>
        <taxon>Eukaryota</taxon>
        <taxon>Viridiplantae</taxon>
        <taxon>Streptophyta</taxon>
        <taxon>Embryophyta</taxon>
        <taxon>Tracheophyta</taxon>
        <taxon>Spermatophyta</taxon>
        <taxon>Magnoliopsida</taxon>
        <taxon>Liliopsida</taxon>
        <taxon>Asparagales</taxon>
        <taxon>Orchidaceae</taxon>
        <taxon>Epidendroideae</taxon>
        <taxon>Malaxideae</taxon>
        <taxon>Dendrobiinae</taxon>
        <taxon>Dendrobium</taxon>
    </lineage>
</organism>
<gene>
    <name evidence="1" type="ORF">KFK09_025732</name>
</gene>
<dbReference type="EMBL" id="JAGYWB010000018">
    <property type="protein sequence ID" value="KAI0491472.1"/>
    <property type="molecule type" value="Genomic_DNA"/>
</dbReference>
<dbReference type="AlphaFoldDB" id="A0A8T3A6P5"/>
<name>A0A8T3A6P5_DENNO</name>
<evidence type="ECO:0000313" key="2">
    <source>
        <dbReference type="Proteomes" id="UP000829196"/>
    </source>
</evidence>
<comment type="caution">
    <text evidence="1">The sequence shown here is derived from an EMBL/GenBank/DDBJ whole genome shotgun (WGS) entry which is preliminary data.</text>
</comment>
<keyword evidence="2" id="KW-1185">Reference proteome</keyword>
<protein>
    <submittedName>
        <fullName evidence="1">Uncharacterized protein</fullName>
    </submittedName>
</protein>
<dbReference type="Proteomes" id="UP000829196">
    <property type="component" value="Unassembled WGS sequence"/>
</dbReference>
<accession>A0A8T3A6P5</accession>
<reference evidence="1" key="1">
    <citation type="journal article" date="2022" name="Front. Genet.">
        <title>Chromosome-Scale Assembly of the Dendrobium nobile Genome Provides Insights Into the Molecular Mechanism of the Biosynthesis of the Medicinal Active Ingredient of Dendrobium.</title>
        <authorList>
            <person name="Xu Q."/>
            <person name="Niu S.-C."/>
            <person name="Li K.-L."/>
            <person name="Zheng P.-J."/>
            <person name="Zhang X.-J."/>
            <person name="Jia Y."/>
            <person name="Liu Y."/>
            <person name="Niu Y.-X."/>
            <person name="Yu L.-H."/>
            <person name="Chen D.-F."/>
            <person name="Zhang G.-Q."/>
        </authorList>
    </citation>
    <scope>NUCLEOTIDE SEQUENCE</scope>
    <source>
        <tissue evidence="1">Leaf</tissue>
    </source>
</reference>
<sequence length="66" mass="7191">MPSLGYVWSGARAGRGFGRGCWRQIRRSGSWLRESCGQGRRSEPSCASGLLAGLVGSEYRRLGGMR</sequence>